<dbReference type="InterPro" id="IPR038386">
    <property type="entry name" value="Beta-thymosin_sf"/>
</dbReference>
<protein>
    <submittedName>
        <fullName evidence="8">CFDP2 protein</fullName>
    </submittedName>
</protein>
<dbReference type="InterPro" id="IPR001152">
    <property type="entry name" value="Beta-thymosin"/>
</dbReference>
<dbReference type="PANTHER" id="PTHR12021">
    <property type="entry name" value="THYMOSIN BETA"/>
    <property type="match status" value="1"/>
</dbReference>
<evidence type="ECO:0000256" key="3">
    <source>
        <dbReference type="ARBA" id="ARBA00022490"/>
    </source>
</evidence>
<keyword evidence="5" id="KW-0206">Cytoskeleton</keyword>
<comment type="subcellular location">
    <subcellularLocation>
        <location evidence="1">Cytoplasm</location>
        <location evidence="1">Cytoskeleton</location>
    </subcellularLocation>
</comment>
<dbReference type="SMART" id="SM00152">
    <property type="entry name" value="THY"/>
    <property type="match status" value="1"/>
</dbReference>
<feature type="compositionally biased region" description="Basic residues" evidence="7">
    <location>
        <begin position="39"/>
        <end position="50"/>
    </location>
</feature>
<evidence type="ECO:0000256" key="5">
    <source>
        <dbReference type="ARBA" id="ARBA00023212"/>
    </source>
</evidence>
<dbReference type="GO" id="GO:0005856">
    <property type="term" value="C:cytoskeleton"/>
    <property type="evidence" value="ECO:0007669"/>
    <property type="project" value="UniProtKB-SubCell"/>
</dbReference>
<evidence type="ECO:0000256" key="1">
    <source>
        <dbReference type="ARBA" id="ARBA00004245"/>
    </source>
</evidence>
<dbReference type="GO" id="GO:0007015">
    <property type="term" value="P:actin filament organization"/>
    <property type="evidence" value="ECO:0007669"/>
    <property type="project" value="InterPro"/>
</dbReference>
<feature type="region of interest" description="Disordered" evidence="7">
    <location>
        <begin position="1"/>
        <end position="50"/>
    </location>
</feature>
<keyword evidence="9" id="KW-1185">Reference proteome</keyword>
<keyword evidence="3" id="KW-0963">Cytoplasm</keyword>
<dbReference type="InterPro" id="IPR036691">
    <property type="entry name" value="Endo/exonu/phosph_ase_sf"/>
</dbReference>
<dbReference type="GO" id="GO:0005737">
    <property type="term" value="C:cytoplasm"/>
    <property type="evidence" value="ECO:0007669"/>
    <property type="project" value="TreeGrafter"/>
</dbReference>
<dbReference type="CDD" id="cd22059">
    <property type="entry name" value="WH2_BetaT"/>
    <property type="match status" value="1"/>
</dbReference>
<keyword evidence="4" id="KW-0009">Actin-binding</keyword>
<proteinExistence type="inferred from homology"/>
<comment type="function">
    <text evidence="6">Plays an important role in the organization of the cytoskeleton. Binds to and sequesters actin monomers (G actin) and therefore inhibits actin polymerization.</text>
</comment>
<dbReference type="SUPFAM" id="SSF56219">
    <property type="entry name" value="DNase I-like"/>
    <property type="match status" value="1"/>
</dbReference>
<dbReference type="FunFam" id="1.20.5.520:FF:000001">
    <property type="entry name" value="Thymosin beta"/>
    <property type="match status" value="1"/>
</dbReference>
<sequence length="285" mass="31468">MDSKPSMDEVTGFDKTKLKKAETVEKNPLPTKERDGGKPHPRKSRNHWRANRVRSVGDRNWCGAVALPTARLHSGPNLRRPIWVGAWNILSLRQDDHLPLLSEELRKLRISVAALSEVCRLGTVQISVSGYTFYWSGRSDGCHTRGVAVPVADWLRPMVFDVTPFYKRIMGLRLRHSLGALSVVSVYAPTAVSDVSARETFYSQLRSVVDGCPQGDTPLVMGDFIAATGTDTVLVPMVLVTVVKVAPCSLTLQKVRGCESLDPGSSALNRIIGLRTQFWWCGEGD</sequence>
<name>A0A8X7WX32_POLSE</name>
<dbReference type="Proteomes" id="UP000886611">
    <property type="component" value="Unassembled WGS sequence"/>
</dbReference>
<comment type="caution">
    <text evidence="8">The sequence shown here is derived from an EMBL/GenBank/DDBJ whole genome shotgun (WGS) entry which is preliminary data.</text>
</comment>
<dbReference type="Pfam" id="PF01290">
    <property type="entry name" value="Thymosin"/>
    <property type="match status" value="1"/>
</dbReference>
<dbReference type="Gene3D" id="3.60.10.10">
    <property type="entry name" value="Endonuclease/exonuclease/phosphatase"/>
    <property type="match status" value="1"/>
</dbReference>
<evidence type="ECO:0000256" key="4">
    <source>
        <dbReference type="ARBA" id="ARBA00023203"/>
    </source>
</evidence>
<accession>A0A8X7WX32</accession>
<evidence type="ECO:0000313" key="8">
    <source>
        <dbReference type="EMBL" id="KAG2456919.1"/>
    </source>
</evidence>
<organism evidence="8 9">
    <name type="scientific">Polypterus senegalus</name>
    <name type="common">Senegal bichir</name>
    <dbReference type="NCBI Taxonomy" id="55291"/>
    <lineage>
        <taxon>Eukaryota</taxon>
        <taxon>Metazoa</taxon>
        <taxon>Chordata</taxon>
        <taxon>Craniata</taxon>
        <taxon>Vertebrata</taxon>
        <taxon>Euteleostomi</taxon>
        <taxon>Actinopterygii</taxon>
        <taxon>Polypteriformes</taxon>
        <taxon>Polypteridae</taxon>
        <taxon>Polypterus</taxon>
    </lineage>
</organism>
<evidence type="ECO:0000256" key="7">
    <source>
        <dbReference type="SAM" id="MobiDB-lite"/>
    </source>
</evidence>
<dbReference type="AlphaFoldDB" id="A0A8X7WX32"/>
<dbReference type="GO" id="GO:0003785">
    <property type="term" value="F:actin monomer binding"/>
    <property type="evidence" value="ECO:0007669"/>
    <property type="project" value="InterPro"/>
</dbReference>
<evidence type="ECO:0000313" key="9">
    <source>
        <dbReference type="Proteomes" id="UP000886611"/>
    </source>
</evidence>
<dbReference type="EMBL" id="JAATIS010008602">
    <property type="protein sequence ID" value="KAG2456919.1"/>
    <property type="molecule type" value="Genomic_DNA"/>
</dbReference>
<comment type="similarity">
    <text evidence="2">Belongs to the thymosin beta family.</text>
</comment>
<evidence type="ECO:0000256" key="6">
    <source>
        <dbReference type="ARBA" id="ARBA00025497"/>
    </source>
</evidence>
<feature type="non-terminal residue" evidence="8">
    <location>
        <position position="1"/>
    </location>
</feature>
<dbReference type="Gene3D" id="1.20.5.520">
    <property type="entry name" value="Single helix bin"/>
    <property type="match status" value="1"/>
</dbReference>
<gene>
    <name evidence="8" type="primary">Cfdp2_4</name>
    <name evidence="8" type="ORF">GTO96_0012794</name>
</gene>
<evidence type="ECO:0000256" key="2">
    <source>
        <dbReference type="ARBA" id="ARBA00009511"/>
    </source>
</evidence>
<dbReference type="PANTHER" id="PTHR12021:SF26">
    <property type="entry name" value="THYMOSIN BETA"/>
    <property type="match status" value="1"/>
</dbReference>
<reference evidence="8 9" key="1">
    <citation type="journal article" date="2021" name="Cell">
        <title>Tracing the genetic footprints of vertebrate landing in non-teleost ray-finned fishes.</title>
        <authorList>
            <person name="Bi X."/>
            <person name="Wang K."/>
            <person name="Yang L."/>
            <person name="Pan H."/>
            <person name="Jiang H."/>
            <person name="Wei Q."/>
            <person name="Fang M."/>
            <person name="Yu H."/>
            <person name="Zhu C."/>
            <person name="Cai Y."/>
            <person name="He Y."/>
            <person name="Gan X."/>
            <person name="Zeng H."/>
            <person name="Yu D."/>
            <person name="Zhu Y."/>
            <person name="Jiang H."/>
            <person name="Qiu Q."/>
            <person name="Yang H."/>
            <person name="Zhang Y.E."/>
            <person name="Wang W."/>
            <person name="Zhu M."/>
            <person name="He S."/>
            <person name="Zhang G."/>
        </authorList>
    </citation>
    <scope>NUCLEOTIDE SEQUENCE [LARGE SCALE GENOMIC DNA]</scope>
    <source>
        <strain evidence="8">Bchr_013</strain>
    </source>
</reference>
<feature type="compositionally biased region" description="Basic and acidic residues" evidence="7">
    <location>
        <begin position="1"/>
        <end position="38"/>
    </location>
</feature>
<feature type="non-terminal residue" evidence="8">
    <location>
        <position position="285"/>
    </location>
</feature>
<dbReference type="GO" id="GO:0030334">
    <property type="term" value="P:regulation of cell migration"/>
    <property type="evidence" value="ECO:0007669"/>
    <property type="project" value="TreeGrafter"/>
</dbReference>